<evidence type="ECO:0000313" key="3">
    <source>
        <dbReference type="Proteomes" id="UP000321580"/>
    </source>
</evidence>
<gene>
    <name evidence="2" type="ORF">FRY97_13685</name>
</gene>
<reference evidence="2 3" key="1">
    <citation type="submission" date="2019-08" db="EMBL/GenBank/DDBJ databases">
        <title>Genome of Phaeodactylibacter luteus.</title>
        <authorList>
            <person name="Bowman J.P."/>
        </authorList>
    </citation>
    <scope>NUCLEOTIDE SEQUENCE [LARGE SCALE GENOMIC DNA]</scope>
    <source>
        <strain evidence="2 3">KCTC 42180</strain>
    </source>
</reference>
<evidence type="ECO:0000313" key="2">
    <source>
        <dbReference type="EMBL" id="TXB62544.1"/>
    </source>
</evidence>
<sequence length="531" mass="61571">MNRSTRQMLCLLLLTAATVVPLLAQRDGVPGVVQWGESNVEPSGSRITKVIDAGRDAYFVLREKEGGALSYPKVYVEEYSGRQQLRRSQELDLKYKGKRRVFEDVIKIGGQLYFFTSFNNQAQEKNYLFYQTLNKRLLPSRDLTKIAEIPEANKARPGAFNIVQSSDSSKVLIYSQLDSKRKEPEQFSLQVFDDKLERLWRRNITLPYNEEQFGIEDYRIDEDGNVFLLGVKYLDGVRERRRGLPNYQYVILAYTNQGEEKKEYRIALDGRFITDLTFRIGNDGNLVCAGFFSDKGTYSIKGTCFFKVDATTQEVYNINLKEFDFEFRAALMGNGEFRRAERAEANGDVSRQAELSRFALDELILRSDGGAVLVAEQFYVYERTYRYWDGTLRFDYFYNYNDIIVVNIRPDGSIEWSARIPKRQETLNDGGYYSSYAMAVVRDRLYFIFNDNSRNFERDGSNRLYNYNGRNSIITLAEVAKGGSVEMYPLFDNREAGIITRPKICKQVGSRRMMVYGEQGRSYRFGLLEFR</sequence>
<evidence type="ECO:0000256" key="1">
    <source>
        <dbReference type="SAM" id="SignalP"/>
    </source>
</evidence>
<keyword evidence="1" id="KW-0732">Signal</keyword>
<dbReference type="Proteomes" id="UP000321580">
    <property type="component" value="Unassembled WGS sequence"/>
</dbReference>
<dbReference type="EMBL" id="VOOR01000028">
    <property type="protein sequence ID" value="TXB62544.1"/>
    <property type="molecule type" value="Genomic_DNA"/>
</dbReference>
<dbReference type="OrthoDB" id="1293445at2"/>
<keyword evidence="3" id="KW-1185">Reference proteome</keyword>
<feature type="chain" id="PRO_5023047542" evidence="1">
    <location>
        <begin position="25"/>
        <end position="531"/>
    </location>
</feature>
<protein>
    <submittedName>
        <fullName evidence="2">Uncharacterized protein</fullName>
    </submittedName>
</protein>
<name>A0A5C6RKR1_9BACT</name>
<proteinExistence type="predicted"/>
<accession>A0A5C6RKR1</accession>
<feature type="signal peptide" evidence="1">
    <location>
        <begin position="1"/>
        <end position="24"/>
    </location>
</feature>
<dbReference type="RefSeq" id="WP_147168113.1">
    <property type="nucleotide sequence ID" value="NZ_VOOR01000028.1"/>
</dbReference>
<comment type="caution">
    <text evidence="2">The sequence shown here is derived from an EMBL/GenBank/DDBJ whole genome shotgun (WGS) entry which is preliminary data.</text>
</comment>
<organism evidence="2 3">
    <name type="scientific">Phaeodactylibacter luteus</name>
    <dbReference type="NCBI Taxonomy" id="1564516"/>
    <lineage>
        <taxon>Bacteria</taxon>
        <taxon>Pseudomonadati</taxon>
        <taxon>Bacteroidota</taxon>
        <taxon>Saprospiria</taxon>
        <taxon>Saprospirales</taxon>
        <taxon>Haliscomenobacteraceae</taxon>
        <taxon>Phaeodactylibacter</taxon>
    </lineage>
</organism>
<dbReference type="AlphaFoldDB" id="A0A5C6RKR1"/>